<dbReference type="RefSeq" id="WP_087640506.1">
    <property type="nucleotide sequence ID" value="NZ_CP147246.1"/>
</dbReference>
<keyword evidence="1" id="KW-0472">Membrane</keyword>
<feature type="transmembrane region" description="Helical" evidence="1">
    <location>
        <begin position="52"/>
        <end position="76"/>
    </location>
</feature>
<keyword evidence="1" id="KW-1133">Transmembrane helix</keyword>
<feature type="transmembrane region" description="Helical" evidence="1">
    <location>
        <begin position="7"/>
        <end position="30"/>
    </location>
</feature>
<dbReference type="Proteomes" id="UP000196151">
    <property type="component" value="Chromosome"/>
</dbReference>
<keyword evidence="1" id="KW-0812">Transmembrane</keyword>
<gene>
    <name evidence="2" type="ORF">A5889_001367</name>
    <name evidence="3" type="ORF">A5889_001710</name>
</gene>
<evidence type="ECO:0000256" key="1">
    <source>
        <dbReference type="SAM" id="Phobius"/>
    </source>
</evidence>
<name>A0A200J672_9ENTE</name>
<dbReference type="EMBL" id="NIBQ01000002">
    <property type="protein sequence ID" value="OUZ32658.1"/>
    <property type="molecule type" value="Genomic_DNA"/>
</dbReference>
<reference evidence="3" key="3">
    <citation type="submission" date="2024-03" db="EMBL/GenBank/DDBJ databases">
        <title>The Genome Sequence of Enterococcus sp. DIV0238c.</title>
        <authorList>
            <consortium name="The Broad Institute Genomics Platform"/>
            <consortium name="The Broad Institute Microbial Omics Core"/>
            <consortium name="The Broad Institute Genomic Center for Infectious Diseases"/>
            <person name="Earl A."/>
            <person name="Manson A."/>
            <person name="Gilmore M."/>
            <person name="Schwartman J."/>
            <person name="Shea T."/>
            <person name="Abouelleil A."/>
            <person name="Cao P."/>
            <person name="Chapman S."/>
            <person name="Cusick C."/>
            <person name="Young S."/>
            <person name="Neafsey D."/>
            <person name="Nusbaum C."/>
            <person name="Birren B."/>
        </authorList>
    </citation>
    <scope>NUCLEOTIDE SEQUENCE</scope>
    <source>
        <strain evidence="3">9D6_DIV0238</strain>
    </source>
</reference>
<evidence type="ECO:0000313" key="4">
    <source>
        <dbReference type="Proteomes" id="UP000196151"/>
    </source>
</evidence>
<dbReference type="OrthoDB" id="3823543at2"/>
<protein>
    <submittedName>
        <fullName evidence="2">Uncharacterized protein</fullName>
    </submittedName>
</protein>
<reference evidence="3" key="2">
    <citation type="submission" date="2017-05" db="EMBL/GenBank/DDBJ databases">
        <authorList>
            <consortium name="The Broad Institute Genomics Platform"/>
            <consortium name="The Broad Institute Genomic Center for Infectious Diseases"/>
            <person name="Earl A."/>
            <person name="Manson A."/>
            <person name="Schwartman J."/>
            <person name="Gilmore M."/>
            <person name="Abouelleil A."/>
            <person name="Cao P."/>
            <person name="Chapman S."/>
            <person name="Cusick C."/>
            <person name="Shea T."/>
            <person name="Young S."/>
            <person name="Neafsey D."/>
            <person name="Nusbaum C."/>
            <person name="Birren B."/>
        </authorList>
    </citation>
    <scope>NUCLEOTIDE SEQUENCE</scope>
    <source>
        <strain evidence="3">9D6_DIV0238</strain>
    </source>
</reference>
<dbReference type="EMBL" id="CP147246">
    <property type="protein sequence ID" value="WYJ94208.1"/>
    <property type="molecule type" value="Genomic_DNA"/>
</dbReference>
<evidence type="ECO:0000313" key="3">
    <source>
        <dbReference type="EMBL" id="WYJ94208.1"/>
    </source>
</evidence>
<sequence length="283" mass="31224">MKKKRRLNIFIILGELCFAALTLLVIYSFVKLKILSNGSRSMEDMKTISSTIFYWMPRLMIPGAILVIVGSLFPFLTNAKKNSSLVKNGILTFGKLVATRPTGTSVNSHPQLGVTLEFETTTGQMVTAECLKVIPMTMMANFQPGALLPIRYNKDNPEDIALDFTQDQVSLQEALNKYMIDKGLLTNKMLDTAKKGQQGQAVILSKTPTGKIIKGNPELTLTLRVTKVDGEQYDAEITRVMLAESAEKLNVGKVVDVLYLQQDPQSIVITSQSIIVSVNESGF</sequence>
<organism evidence="2">
    <name type="scientific">Candidatus Enterococcus dunnyi</name>
    <dbReference type="NCBI Taxonomy" id="1834192"/>
    <lineage>
        <taxon>Bacteria</taxon>
        <taxon>Bacillati</taxon>
        <taxon>Bacillota</taxon>
        <taxon>Bacilli</taxon>
        <taxon>Lactobacillales</taxon>
        <taxon>Enterococcaceae</taxon>
        <taxon>Enterococcus</taxon>
    </lineage>
</organism>
<evidence type="ECO:0000313" key="2">
    <source>
        <dbReference type="EMBL" id="OUZ32658.1"/>
    </source>
</evidence>
<accession>A0A200J672</accession>
<keyword evidence="4" id="KW-1185">Reference proteome</keyword>
<proteinExistence type="predicted"/>
<reference evidence="2" key="1">
    <citation type="submission" date="2017-05" db="EMBL/GenBank/DDBJ databases">
        <title>The Genome Sequence of Enterococcus sp. 9D6_DIV0238.</title>
        <authorList>
            <consortium name="The Broad Institute Genomics Platform"/>
            <consortium name="The Broad Institute Genomic Center for Infectious Diseases"/>
            <person name="Earl A."/>
            <person name="Manson A."/>
            <person name="Schwartman J."/>
            <person name="Gilmore M."/>
            <person name="Abouelleil A."/>
            <person name="Cao P."/>
            <person name="Chapman S."/>
            <person name="Cusick C."/>
            <person name="Shea T."/>
            <person name="Young S."/>
            <person name="Neafsey D."/>
            <person name="Nusbaum C."/>
            <person name="Birren B."/>
        </authorList>
    </citation>
    <scope>NUCLEOTIDE SEQUENCE [LARGE SCALE GENOMIC DNA]</scope>
    <source>
        <strain evidence="2">9D6_DIV0238</strain>
    </source>
</reference>
<dbReference type="AlphaFoldDB" id="A0A200J672"/>